<keyword evidence="1" id="KW-0813">Transport</keyword>
<evidence type="ECO:0000256" key="3">
    <source>
        <dbReference type="ARBA" id="ARBA00022496"/>
    </source>
</evidence>
<name>A0A7J5BFT5_9MICO</name>
<dbReference type="InterPro" id="IPR003593">
    <property type="entry name" value="AAA+_ATPase"/>
</dbReference>
<dbReference type="Proteomes" id="UP000433493">
    <property type="component" value="Unassembled WGS sequence"/>
</dbReference>
<evidence type="ECO:0000256" key="6">
    <source>
        <dbReference type="ARBA" id="ARBA00023004"/>
    </source>
</evidence>
<keyword evidence="2" id="KW-1003">Cell membrane</keyword>
<evidence type="ECO:0000256" key="9">
    <source>
        <dbReference type="SAM" id="MobiDB-lite"/>
    </source>
</evidence>
<dbReference type="GO" id="GO:0043190">
    <property type="term" value="C:ATP-binding cassette (ABC) transporter complex"/>
    <property type="evidence" value="ECO:0007669"/>
    <property type="project" value="InterPro"/>
</dbReference>
<keyword evidence="8" id="KW-0472">Membrane</keyword>
<dbReference type="Pfam" id="PF08402">
    <property type="entry name" value="TOBE_2"/>
    <property type="match status" value="1"/>
</dbReference>
<sequence length="397" mass="43562">MSENHTTTARRSRTRARTADETYTIPVGEGLEPVLRIESLYKHFQLPGEKKVTAVDGIDLTVNRGEFLVLLGPSGCGKTTLLRCVAGLDQPDSGRIKISGQDVYRSEQGLNLPPEKRHISMIFQTYALWPHMTAAQNVAYPLISRGMKAKEAKERVERVLEQVDVSSQAKRYPNQMSGGQQQRVALARALVAGTDLILFDEPLSNIDAKVREQLREEMLEMQRTIGFTALYVTHDQSEAMHLAHRIAVLDNGKISQLDTGRAIYTRPENRYVARFIGRTNETKATVEADGVVATPFGRGHAEFSGGEIPLGQEASVAWRPENATVTRVTEPAGERAALTVEGVVAARVFVGMNVELLVSVGDETLLAIAPPDSDIIEGEQVRISVKERNLLALPTGA</sequence>
<dbReference type="CDD" id="cd03259">
    <property type="entry name" value="ABC_Carb_Solutes_like"/>
    <property type="match status" value="1"/>
</dbReference>
<dbReference type="PROSITE" id="PS00211">
    <property type="entry name" value="ABC_TRANSPORTER_1"/>
    <property type="match status" value="1"/>
</dbReference>
<proteinExistence type="predicted"/>
<dbReference type="Gene3D" id="2.40.50.100">
    <property type="match status" value="1"/>
</dbReference>
<dbReference type="SUPFAM" id="SSF50331">
    <property type="entry name" value="MOP-like"/>
    <property type="match status" value="1"/>
</dbReference>
<dbReference type="SUPFAM" id="SSF52540">
    <property type="entry name" value="P-loop containing nucleoside triphosphate hydrolases"/>
    <property type="match status" value="1"/>
</dbReference>
<keyword evidence="4" id="KW-0547">Nucleotide-binding</keyword>
<dbReference type="GO" id="GO:0015408">
    <property type="term" value="F:ABC-type ferric iron transporter activity"/>
    <property type="evidence" value="ECO:0007669"/>
    <property type="project" value="InterPro"/>
</dbReference>
<dbReference type="PANTHER" id="PTHR42781">
    <property type="entry name" value="SPERMIDINE/PUTRESCINE IMPORT ATP-BINDING PROTEIN POTA"/>
    <property type="match status" value="1"/>
</dbReference>
<keyword evidence="12" id="KW-1185">Reference proteome</keyword>
<dbReference type="InterPro" id="IPR027417">
    <property type="entry name" value="P-loop_NTPase"/>
</dbReference>
<dbReference type="Pfam" id="PF00005">
    <property type="entry name" value="ABC_tran"/>
    <property type="match status" value="1"/>
</dbReference>
<dbReference type="SMART" id="SM00382">
    <property type="entry name" value="AAA"/>
    <property type="match status" value="1"/>
</dbReference>
<dbReference type="InterPro" id="IPR003439">
    <property type="entry name" value="ABC_transporter-like_ATP-bd"/>
</dbReference>
<evidence type="ECO:0000256" key="1">
    <source>
        <dbReference type="ARBA" id="ARBA00022448"/>
    </source>
</evidence>
<accession>A0A7J5BFT5</accession>
<dbReference type="GO" id="GO:0005524">
    <property type="term" value="F:ATP binding"/>
    <property type="evidence" value="ECO:0007669"/>
    <property type="project" value="UniProtKB-KW"/>
</dbReference>
<keyword evidence="5 11" id="KW-0067">ATP-binding</keyword>
<keyword evidence="6" id="KW-0408">Iron</keyword>
<dbReference type="OrthoDB" id="9802264at2"/>
<evidence type="ECO:0000313" key="11">
    <source>
        <dbReference type="EMBL" id="KAB1645143.1"/>
    </source>
</evidence>
<dbReference type="PANTHER" id="PTHR42781:SF4">
    <property type="entry name" value="SPERMIDINE_PUTRESCINE IMPORT ATP-BINDING PROTEIN POTA"/>
    <property type="match status" value="1"/>
</dbReference>
<evidence type="ECO:0000313" key="12">
    <source>
        <dbReference type="Proteomes" id="UP000433493"/>
    </source>
</evidence>
<protein>
    <submittedName>
        <fullName evidence="11">ABC transporter ATP-binding protein</fullName>
    </submittedName>
</protein>
<evidence type="ECO:0000256" key="8">
    <source>
        <dbReference type="ARBA" id="ARBA00023136"/>
    </source>
</evidence>
<dbReference type="GO" id="GO:0016887">
    <property type="term" value="F:ATP hydrolysis activity"/>
    <property type="evidence" value="ECO:0007669"/>
    <property type="project" value="InterPro"/>
</dbReference>
<dbReference type="RefSeq" id="WP_158051153.1">
    <property type="nucleotide sequence ID" value="NZ_WBKB01000001.1"/>
</dbReference>
<dbReference type="EMBL" id="WBKB01000001">
    <property type="protein sequence ID" value="KAB1645143.1"/>
    <property type="molecule type" value="Genomic_DNA"/>
</dbReference>
<keyword evidence="7" id="KW-0406">Ion transport</keyword>
<organism evidence="11 12">
    <name type="scientific">Gulosibacter chungangensis</name>
    <dbReference type="NCBI Taxonomy" id="979746"/>
    <lineage>
        <taxon>Bacteria</taxon>
        <taxon>Bacillati</taxon>
        <taxon>Actinomycetota</taxon>
        <taxon>Actinomycetes</taxon>
        <taxon>Micrococcales</taxon>
        <taxon>Microbacteriaceae</taxon>
        <taxon>Gulosibacter</taxon>
    </lineage>
</organism>
<evidence type="ECO:0000256" key="2">
    <source>
        <dbReference type="ARBA" id="ARBA00022475"/>
    </source>
</evidence>
<dbReference type="PROSITE" id="PS50893">
    <property type="entry name" value="ABC_TRANSPORTER_2"/>
    <property type="match status" value="1"/>
</dbReference>
<dbReference type="Gene3D" id="3.40.50.300">
    <property type="entry name" value="P-loop containing nucleotide triphosphate hydrolases"/>
    <property type="match status" value="1"/>
</dbReference>
<feature type="region of interest" description="Disordered" evidence="9">
    <location>
        <begin position="1"/>
        <end position="21"/>
    </location>
</feature>
<comment type="caution">
    <text evidence="11">The sequence shown here is derived from an EMBL/GenBank/DDBJ whole genome shotgun (WGS) entry which is preliminary data.</text>
</comment>
<evidence type="ECO:0000259" key="10">
    <source>
        <dbReference type="PROSITE" id="PS50893"/>
    </source>
</evidence>
<gene>
    <name evidence="11" type="ORF">F8O05_02495</name>
</gene>
<reference evidence="11 12" key="1">
    <citation type="submission" date="2019-09" db="EMBL/GenBank/DDBJ databases">
        <title>Phylogeny of genus Pseudoclavibacter and closely related genus.</title>
        <authorList>
            <person name="Li Y."/>
        </authorList>
    </citation>
    <scope>NUCLEOTIDE SEQUENCE [LARGE SCALE GENOMIC DNA]</scope>
    <source>
        <strain evidence="11 12">KCTC 13959</strain>
    </source>
</reference>
<dbReference type="AlphaFoldDB" id="A0A7J5BFT5"/>
<feature type="domain" description="ABC transporter" evidence="10">
    <location>
        <begin position="35"/>
        <end position="276"/>
    </location>
</feature>
<keyword evidence="3" id="KW-0410">Iron transport</keyword>
<evidence type="ECO:0000256" key="7">
    <source>
        <dbReference type="ARBA" id="ARBA00023065"/>
    </source>
</evidence>
<dbReference type="InterPro" id="IPR013611">
    <property type="entry name" value="Transp-assoc_OB_typ2"/>
</dbReference>
<dbReference type="InterPro" id="IPR015853">
    <property type="entry name" value="ABC_transpr_FbpC"/>
</dbReference>
<dbReference type="InterPro" id="IPR017871">
    <property type="entry name" value="ABC_transporter-like_CS"/>
</dbReference>
<dbReference type="InterPro" id="IPR050093">
    <property type="entry name" value="ABC_SmlMolc_Importer"/>
</dbReference>
<evidence type="ECO:0000256" key="4">
    <source>
        <dbReference type="ARBA" id="ARBA00022741"/>
    </source>
</evidence>
<evidence type="ECO:0000256" key="5">
    <source>
        <dbReference type="ARBA" id="ARBA00022840"/>
    </source>
</evidence>
<dbReference type="InterPro" id="IPR008995">
    <property type="entry name" value="Mo/tungstate-bd_C_term_dom"/>
</dbReference>
<dbReference type="FunFam" id="3.40.50.300:FF:000042">
    <property type="entry name" value="Maltose/maltodextrin ABC transporter, ATP-binding protein"/>
    <property type="match status" value="1"/>
</dbReference>